<feature type="compositionally biased region" description="Gly residues" evidence="1">
    <location>
        <begin position="62"/>
        <end position="81"/>
    </location>
</feature>
<evidence type="ECO:0000313" key="4">
    <source>
        <dbReference type="EMBL" id="CAD8581598.1"/>
    </source>
</evidence>
<dbReference type="AlphaFoldDB" id="A0A6U0F0K4"/>
<protein>
    <submittedName>
        <fullName evidence="4">Uncharacterized protein</fullName>
    </submittedName>
</protein>
<keyword evidence="2" id="KW-0472">Membrane</keyword>
<gene>
    <name evidence="3" type="ORF">OMED0929_LOCUS3410</name>
    <name evidence="4" type="ORF">OMED0929_LOCUS3420</name>
</gene>
<evidence type="ECO:0000313" key="3">
    <source>
        <dbReference type="EMBL" id="CAD8581583.1"/>
    </source>
</evidence>
<sequence>MMLRTATVRTIKAGGAADASVRARASGARAATVVKAIVRGVTASSSSTTSSSLVVRARALERGGGGSGDRGDGSGRGGRGGGGDDDGRGGGDGNSEDGDEFLRRLRGGGAAAIAMVTVHALSPAPARAKAQVTRQATQREAKVQNLATSVLYGFVFFYAIKVALKRFFAPMLLFTGTTQLLYNMRAVKISPMMLYDSFIKPYMPSEYQRSLNDFGDKAMNDSWWQKQERRFFTCAHRILPACDSPMGERALMLGVLLAGLAG</sequence>
<keyword evidence="2" id="KW-0812">Transmembrane</keyword>
<feature type="region of interest" description="Disordered" evidence="1">
    <location>
        <begin position="60"/>
        <end position="101"/>
    </location>
</feature>
<accession>A0A6U0F0K4</accession>
<proteinExistence type="predicted"/>
<evidence type="ECO:0000256" key="1">
    <source>
        <dbReference type="SAM" id="MobiDB-lite"/>
    </source>
</evidence>
<keyword evidence="2" id="KW-1133">Transmembrane helix</keyword>
<organism evidence="4">
    <name type="scientific">Ostreococcus mediterraneus</name>
    <dbReference type="NCBI Taxonomy" id="1486918"/>
    <lineage>
        <taxon>Eukaryota</taxon>
        <taxon>Viridiplantae</taxon>
        <taxon>Chlorophyta</taxon>
        <taxon>Mamiellophyceae</taxon>
        <taxon>Mamiellales</taxon>
        <taxon>Bathycoccaceae</taxon>
        <taxon>Ostreococcus</taxon>
    </lineage>
</organism>
<dbReference type="EMBL" id="HBEW01004080">
    <property type="protein sequence ID" value="CAD8581598.1"/>
    <property type="molecule type" value="Transcribed_RNA"/>
</dbReference>
<evidence type="ECO:0000256" key="2">
    <source>
        <dbReference type="SAM" id="Phobius"/>
    </source>
</evidence>
<name>A0A6U0F0K4_9CHLO</name>
<reference evidence="4" key="1">
    <citation type="submission" date="2021-01" db="EMBL/GenBank/DDBJ databases">
        <authorList>
            <person name="Corre E."/>
            <person name="Pelletier E."/>
            <person name="Niang G."/>
            <person name="Scheremetjew M."/>
            <person name="Finn R."/>
            <person name="Kale V."/>
            <person name="Holt S."/>
            <person name="Cochrane G."/>
            <person name="Meng A."/>
            <person name="Brown T."/>
            <person name="Cohen L."/>
        </authorList>
    </citation>
    <scope>NUCLEOTIDE SEQUENCE</scope>
    <source>
        <strain evidence="4">Clade-D-RCC2572</strain>
    </source>
</reference>
<dbReference type="EMBL" id="HBEW01004069">
    <property type="protein sequence ID" value="CAD8581583.1"/>
    <property type="molecule type" value="Transcribed_RNA"/>
</dbReference>
<feature type="transmembrane region" description="Helical" evidence="2">
    <location>
        <begin position="143"/>
        <end position="161"/>
    </location>
</feature>